<evidence type="ECO:0000256" key="5">
    <source>
        <dbReference type="ARBA" id="ARBA00022898"/>
    </source>
</evidence>
<dbReference type="PATRIC" id="fig|1293598.4.peg.173"/>
<evidence type="ECO:0000313" key="9">
    <source>
        <dbReference type="Proteomes" id="UP000050969"/>
    </source>
</evidence>
<dbReference type="InterPro" id="IPR050596">
    <property type="entry name" value="AspAT/PAT-like"/>
</dbReference>
<dbReference type="EMBL" id="JQCE01000073">
    <property type="protein sequence ID" value="KRO15246.1"/>
    <property type="molecule type" value="Genomic_DNA"/>
</dbReference>
<evidence type="ECO:0000256" key="6">
    <source>
        <dbReference type="RuleBase" id="RU000481"/>
    </source>
</evidence>
<keyword evidence="3 6" id="KW-0032">Aminotransferase</keyword>
<dbReference type="PRINTS" id="PR00753">
    <property type="entry name" value="ACCSYNTHASE"/>
</dbReference>
<dbReference type="PANTHER" id="PTHR46383:SF4">
    <property type="entry name" value="AMINOTRANSFERASE"/>
    <property type="match status" value="1"/>
</dbReference>
<dbReference type="SUPFAM" id="SSF53383">
    <property type="entry name" value="PLP-dependent transferases"/>
    <property type="match status" value="1"/>
</dbReference>
<dbReference type="PROSITE" id="PS00105">
    <property type="entry name" value="AA_TRANSFER_CLASS_1"/>
    <property type="match status" value="1"/>
</dbReference>
<dbReference type="FunFam" id="3.40.640.10:FF:000033">
    <property type="entry name" value="Aspartate aminotransferase"/>
    <property type="match status" value="1"/>
</dbReference>
<name>A0A0R2MNF6_9LACO</name>
<protein>
    <recommendedName>
        <fullName evidence="6">Aminotransferase</fullName>
        <ecNumber evidence="6">2.6.1.-</ecNumber>
    </recommendedName>
</protein>
<dbReference type="InterPro" id="IPR004838">
    <property type="entry name" value="NHTrfase_class1_PyrdxlP-BS"/>
</dbReference>
<dbReference type="Pfam" id="PF00155">
    <property type="entry name" value="Aminotran_1_2"/>
    <property type="match status" value="1"/>
</dbReference>
<dbReference type="InterPro" id="IPR015421">
    <property type="entry name" value="PyrdxlP-dep_Trfase_major"/>
</dbReference>
<keyword evidence="4 6" id="KW-0808">Transferase</keyword>
<dbReference type="OrthoDB" id="9802328at2"/>
<proteinExistence type="inferred from homology"/>
<gene>
    <name evidence="8" type="ORF">IV56_GL000164</name>
</gene>
<dbReference type="InterPro" id="IPR004839">
    <property type="entry name" value="Aminotransferase_I/II_large"/>
</dbReference>
<dbReference type="GO" id="GO:0030170">
    <property type="term" value="F:pyridoxal phosphate binding"/>
    <property type="evidence" value="ECO:0007669"/>
    <property type="project" value="InterPro"/>
</dbReference>
<evidence type="ECO:0000256" key="2">
    <source>
        <dbReference type="ARBA" id="ARBA00007441"/>
    </source>
</evidence>
<dbReference type="Gene3D" id="3.40.640.10">
    <property type="entry name" value="Type I PLP-dependent aspartate aminotransferase-like (Major domain)"/>
    <property type="match status" value="1"/>
</dbReference>
<reference evidence="8 9" key="1">
    <citation type="journal article" date="2015" name="Genome Announc.">
        <title>Expanding the biotechnology potential of lactobacilli through comparative genomics of 213 strains and associated genera.</title>
        <authorList>
            <person name="Sun Z."/>
            <person name="Harris H.M."/>
            <person name="McCann A."/>
            <person name="Guo C."/>
            <person name="Argimon S."/>
            <person name="Zhang W."/>
            <person name="Yang X."/>
            <person name="Jeffery I.B."/>
            <person name="Cooney J.C."/>
            <person name="Kagawa T.F."/>
            <person name="Liu W."/>
            <person name="Song Y."/>
            <person name="Salvetti E."/>
            <person name="Wrobel A."/>
            <person name="Rasinkangas P."/>
            <person name="Parkhill J."/>
            <person name="Rea M.C."/>
            <person name="O'Sullivan O."/>
            <person name="Ritari J."/>
            <person name="Douillard F.P."/>
            <person name="Paul Ross R."/>
            <person name="Yang R."/>
            <person name="Briner A.E."/>
            <person name="Felis G.E."/>
            <person name="de Vos W.M."/>
            <person name="Barrangou R."/>
            <person name="Klaenhammer T.R."/>
            <person name="Caufield P.W."/>
            <person name="Cui Y."/>
            <person name="Zhang H."/>
            <person name="O'Toole P.W."/>
        </authorList>
    </citation>
    <scope>NUCLEOTIDE SEQUENCE [LARGE SCALE GENOMIC DNA]</scope>
    <source>
        <strain evidence="8 9">DSM 24301</strain>
    </source>
</reference>
<comment type="similarity">
    <text evidence="2 6">Belongs to the class-I pyridoxal-phosphate-dependent aminotransferase family.</text>
</comment>
<comment type="cofactor">
    <cofactor evidence="1 6">
        <name>pyridoxal 5'-phosphate</name>
        <dbReference type="ChEBI" id="CHEBI:597326"/>
    </cofactor>
</comment>
<feature type="domain" description="Aminotransferase class I/classII large" evidence="7">
    <location>
        <begin position="32"/>
        <end position="382"/>
    </location>
</feature>
<dbReference type="RefSeq" id="WP_054778095.1">
    <property type="nucleotide sequence ID" value="NZ_BBBX01000032.1"/>
</dbReference>
<dbReference type="GO" id="GO:0006520">
    <property type="term" value="P:amino acid metabolic process"/>
    <property type="evidence" value="ECO:0007669"/>
    <property type="project" value="InterPro"/>
</dbReference>
<evidence type="ECO:0000256" key="3">
    <source>
        <dbReference type="ARBA" id="ARBA00022576"/>
    </source>
</evidence>
<dbReference type="NCBIfam" id="NF005588">
    <property type="entry name" value="PRK07309.1"/>
    <property type="match status" value="1"/>
</dbReference>
<keyword evidence="5" id="KW-0663">Pyridoxal phosphate</keyword>
<dbReference type="Gene3D" id="3.90.1150.10">
    <property type="entry name" value="Aspartate Aminotransferase, domain 1"/>
    <property type="match status" value="1"/>
</dbReference>
<dbReference type="AlphaFoldDB" id="A0A0R2MNF6"/>
<evidence type="ECO:0000259" key="7">
    <source>
        <dbReference type="Pfam" id="PF00155"/>
    </source>
</evidence>
<sequence>MTQDYSLNQQLNHIEVSEIRQFDEAVSGIPGILKLTLGEPDFNTPEHVKQAAIDAIENNYSHYTGMAGDPELRQAVADFIHTKYQVDYRPTDEILVTVGATEALATAITTITNPGDALLLPAPIYPGYLPLLHLNQVTPIYIDTRATDFVLTPELIEATITAHPEANIKGIILNYPSNPTGVTYRDHEVQALAQVIKNHHLIAISDEIYSELTYGESHVSLAKYAFDQTILVNGLSKSHAMTGWRIGFLMAPSTLTTEMKKVHQYLVTAATTVAQRAAIEALTTGIDDGQAMKAEYLKRRDFMFAGLQELGFSVARPDGAFYLFAKIPAELQLNSRDFTKALAEENQLAIIPGTAFGDAGEGYVRLSYAASMATLEDAMARLTTFMINHRAANQTA</sequence>
<dbReference type="GO" id="GO:0008483">
    <property type="term" value="F:transaminase activity"/>
    <property type="evidence" value="ECO:0007669"/>
    <property type="project" value="UniProtKB-KW"/>
</dbReference>
<keyword evidence="9" id="KW-1185">Reference proteome</keyword>
<dbReference type="STRING" id="1293598.IV56_GL000164"/>
<accession>A0A0R2MNF6</accession>
<evidence type="ECO:0000256" key="4">
    <source>
        <dbReference type="ARBA" id="ARBA00022679"/>
    </source>
</evidence>
<dbReference type="EC" id="2.6.1.-" evidence="6"/>
<dbReference type="CDD" id="cd00609">
    <property type="entry name" value="AAT_like"/>
    <property type="match status" value="1"/>
</dbReference>
<dbReference type="InterPro" id="IPR015424">
    <property type="entry name" value="PyrdxlP-dep_Trfase"/>
</dbReference>
<comment type="caution">
    <text evidence="8">The sequence shown here is derived from an EMBL/GenBank/DDBJ whole genome shotgun (WGS) entry which is preliminary data.</text>
</comment>
<dbReference type="InterPro" id="IPR015422">
    <property type="entry name" value="PyrdxlP-dep_Trfase_small"/>
</dbReference>
<organism evidence="8 9">
    <name type="scientific">Lacticaseibacillus saniviri JCM 17471 = DSM 24301</name>
    <dbReference type="NCBI Taxonomy" id="1293598"/>
    <lineage>
        <taxon>Bacteria</taxon>
        <taxon>Bacillati</taxon>
        <taxon>Bacillota</taxon>
        <taxon>Bacilli</taxon>
        <taxon>Lactobacillales</taxon>
        <taxon>Lactobacillaceae</taxon>
        <taxon>Lacticaseibacillus</taxon>
    </lineage>
</organism>
<dbReference type="PANTHER" id="PTHR46383">
    <property type="entry name" value="ASPARTATE AMINOTRANSFERASE"/>
    <property type="match status" value="1"/>
</dbReference>
<evidence type="ECO:0000256" key="1">
    <source>
        <dbReference type="ARBA" id="ARBA00001933"/>
    </source>
</evidence>
<dbReference type="Proteomes" id="UP000050969">
    <property type="component" value="Unassembled WGS sequence"/>
</dbReference>
<evidence type="ECO:0000313" key="8">
    <source>
        <dbReference type="EMBL" id="KRO15246.1"/>
    </source>
</evidence>